<dbReference type="GO" id="GO:0005085">
    <property type="term" value="F:guanyl-nucleotide exchange factor activity"/>
    <property type="evidence" value="ECO:0007669"/>
    <property type="project" value="InterPro"/>
</dbReference>
<feature type="region of interest" description="Disordered" evidence="1">
    <location>
        <begin position="1779"/>
        <end position="1811"/>
    </location>
</feature>
<name>H2ZZ75_LATCH</name>
<feature type="compositionally biased region" description="Polar residues" evidence="1">
    <location>
        <begin position="425"/>
        <end position="449"/>
    </location>
</feature>
<dbReference type="Pfam" id="PF22697">
    <property type="entry name" value="SOS1_NGEF_PH"/>
    <property type="match status" value="1"/>
</dbReference>
<dbReference type="PANTHER" id="PTHR45845:SF2">
    <property type="entry name" value="RIKEN CDNA D630003M21 GENE"/>
    <property type="match status" value="1"/>
</dbReference>
<dbReference type="InterPro" id="IPR001849">
    <property type="entry name" value="PH_domain"/>
</dbReference>
<dbReference type="PROSITE" id="PS50010">
    <property type="entry name" value="DH_2"/>
    <property type="match status" value="1"/>
</dbReference>
<dbReference type="GeneTree" id="ENSGT00940000162507"/>
<evidence type="ECO:0000259" key="3">
    <source>
        <dbReference type="PROSITE" id="PS50010"/>
    </source>
</evidence>
<evidence type="ECO:0008006" key="6">
    <source>
        <dbReference type="Google" id="ProtNLM"/>
    </source>
</evidence>
<dbReference type="CDD" id="cd00160">
    <property type="entry name" value="RhoGEF"/>
    <property type="match status" value="1"/>
</dbReference>
<dbReference type="PROSITE" id="PS50003">
    <property type="entry name" value="PH_DOMAIN"/>
    <property type="match status" value="1"/>
</dbReference>
<feature type="compositionally biased region" description="Polar residues" evidence="1">
    <location>
        <begin position="1929"/>
        <end position="1944"/>
    </location>
</feature>
<proteinExistence type="predicted"/>
<dbReference type="InterPro" id="IPR011993">
    <property type="entry name" value="PH-like_dom_sf"/>
</dbReference>
<dbReference type="OMA" id="SKENHAF"/>
<reference evidence="4" key="2">
    <citation type="submission" date="2025-08" db="UniProtKB">
        <authorList>
            <consortium name="Ensembl"/>
        </authorList>
    </citation>
    <scope>IDENTIFICATION</scope>
</reference>
<feature type="region of interest" description="Disordered" evidence="1">
    <location>
        <begin position="1890"/>
        <end position="1944"/>
    </location>
</feature>
<accession>H2ZZ75</accession>
<dbReference type="eggNOG" id="KOG4240">
    <property type="taxonomic scope" value="Eukaryota"/>
</dbReference>
<evidence type="ECO:0000259" key="2">
    <source>
        <dbReference type="PROSITE" id="PS50003"/>
    </source>
</evidence>
<dbReference type="Bgee" id="ENSLACG00000002411">
    <property type="expression patterns" value="Expressed in post-anal tail muscle and 2 other cell types or tissues"/>
</dbReference>
<dbReference type="InParanoid" id="H2ZZ75"/>
<reference evidence="4" key="3">
    <citation type="submission" date="2025-09" db="UniProtKB">
        <authorList>
            <consortium name="Ensembl"/>
        </authorList>
    </citation>
    <scope>IDENTIFICATION</scope>
</reference>
<dbReference type="PANTHER" id="PTHR45845">
    <property type="entry name" value="RHO GUANINE NUCLEOTIDE EXCHANGE FACTOR-RELATED"/>
    <property type="match status" value="1"/>
</dbReference>
<dbReference type="HOGENOM" id="CLU_001356_2_1_1"/>
<dbReference type="SUPFAM" id="SSF50729">
    <property type="entry name" value="PH domain-like"/>
    <property type="match status" value="1"/>
</dbReference>
<feature type="region of interest" description="Disordered" evidence="1">
    <location>
        <begin position="304"/>
        <end position="333"/>
    </location>
</feature>
<dbReference type="SMART" id="SM00325">
    <property type="entry name" value="RhoGEF"/>
    <property type="match status" value="1"/>
</dbReference>
<feature type="domain" description="PH" evidence="2">
    <location>
        <begin position="1619"/>
        <end position="1726"/>
    </location>
</feature>
<organism evidence="4 5">
    <name type="scientific">Latimeria chalumnae</name>
    <name type="common">Coelacanth</name>
    <dbReference type="NCBI Taxonomy" id="7897"/>
    <lineage>
        <taxon>Eukaryota</taxon>
        <taxon>Metazoa</taxon>
        <taxon>Chordata</taxon>
        <taxon>Craniata</taxon>
        <taxon>Vertebrata</taxon>
        <taxon>Euteleostomi</taxon>
        <taxon>Coelacanthiformes</taxon>
        <taxon>Coelacanthidae</taxon>
        <taxon>Latimeria</taxon>
    </lineage>
</organism>
<dbReference type="EMBL" id="AFYH01246226">
    <property type="status" value="NOT_ANNOTATED_CDS"/>
    <property type="molecule type" value="Genomic_DNA"/>
</dbReference>
<feature type="compositionally biased region" description="Low complexity" evidence="1">
    <location>
        <begin position="1783"/>
        <end position="1807"/>
    </location>
</feature>
<protein>
    <recommendedName>
        <fullName evidence="6">Pleckstrin homology and RhoGEF domain containing G4</fullName>
    </recommendedName>
</protein>
<dbReference type="EMBL" id="AFYH01246227">
    <property type="status" value="NOT_ANNOTATED_CDS"/>
    <property type="molecule type" value="Genomic_DNA"/>
</dbReference>
<dbReference type="InterPro" id="IPR055251">
    <property type="entry name" value="SOS1_NGEF_PH"/>
</dbReference>
<dbReference type="Ensembl" id="ENSLACT00000002718.1">
    <property type="protein sequence ID" value="ENSLACP00000002696.1"/>
    <property type="gene ID" value="ENSLACG00000002411.1"/>
</dbReference>
<evidence type="ECO:0000256" key="1">
    <source>
        <dbReference type="SAM" id="MobiDB-lite"/>
    </source>
</evidence>
<keyword evidence="5" id="KW-1185">Reference proteome</keyword>
<dbReference type="Gene3D" id="1.20.900.10">
    <property type="entry name" value="Dbl homology (DH) domain"/>
    <property type="match status" value="1"/>
</dbReference>
<dbReference type="Pfam" id="PF00621">
    <property type="entry name" value="RhoGEF"/>
    <property type="match status" value="1"/>
</dbReference>
<dbReference type="SMART" id="SM00233">
    <property type="entry name" value="PH"/>
    <property type="match status" value="1"/>
</dbReference>
<dbReference type="InterPro" id="IPR000219">
    <property type="entry name" value="DH_dom"/>
</dbReference>
<feature type="domain" description="DH" evidence="3">
    <location>
        <begin position="1430"/>
        <end position="1607"/>
    </location>
</feature>
<feature type="compositionally biased region" description="Polar residues" evidence="1">
    <location>
        <begin position="1896"/>
        <end position="1915"/>
    </location>
</feature>
<dbReference type="Gene3D" id="2.30.29.30">
    <property type="entry name" value="Pleckstrin-homology domain (PH domain)/Phosphotyrosine-binding domain (PTB)"/>
    <property type="match status" value="1"/>
</dbReference>
<dbReference type="InterPro" id="IPR035899">
    <property type="entry name" value="DBL_dom_sf"/>
</dbReference>
<dbReference type="eggNOG" id="KOG0689">
    <property type="taxonomic scope" value="Eukaryota"/>
</dbReference>
<feature type="region of interest" description="Disordered" evidence="1">
    <location>
        <begin position="425"/>
        <end position="451"/>
    </location>
</feature>
<reference evidence="5" key="1">
    <citation type="submission" date="2011-08" db="EMBL/GenBank/DDBJ databases">
        <title>The draft genome of Latimeria chalumnae.</title>
        <authorList>
            <person name="Di Palma F."/>
            <person name="Alfoldi J."/>
            <person name="Johnson J."/>
            <person name="Berlin A."/>
            <person name="Gnerre S."/>
            <person name="Jaffe D."/>
            <person name="MacCallum I."/>
            <person name="Young S."/>
            <person name="Walker B.J."/>
            <person name="Lander E."/>
            <person name="Lindblad-Toh K."/>
        </authorList>
    </citation>
    <scope>NUCLEOTIDE SEQUENCE [LARGE SCALE GENOMIC DNA]</scope>
    <source>
        <strain evidence="5">Wild caught</strain>
    </source>
</reference>
<evidence type="ECO:0000313" key="4">
    <source>
        <dbReference type="Ensembl" id="ENSLACP00000002696.1"/>
    </source>
</evidence>
<dbReference type="STRING" id="7897.ENSLACP00000002696"/>
<dbReference type="CDD" id="cd13242">
    <property type="entry name" value="PH_puratrophin-1"/>
    <property type="match status" value="1"/>
</dbReference>
<dbReference type="SUPFAM" id="SSF48065">
    <property type="entry name" value="DBL homology domain (DH-domain)"/>
    <property type="match status" value="1"/>
</dbReference>
<dbReference type="Proteomes" id="UP000008672">
    <property type="component" value="Unassembled WGS sequence"/>
</dbReference>
<evidence type="ECO:0000313" key="5">
    <source>
        <dbReference type="Proteomes" id="UP000008672"/>
    </source>
</evidence>
<sequence>QNPESLDTCIQNSLSVLYPPFEATAPTVLSQLFRVIESSFHGDGLHCLLDFLIPAKRILESVQQAACAAYSNFLFRHEGWPLCLHEKVVLQLACLNSLLLRPGDFYLQVEPFGDQSACIVLKCLSRDLRNVEEILVPEISYPGIFTLEWLKEINNDREDAILHTCLVATDNGIVKVPWTKIAIPEFVDKPKTKTSLMHTKAPIKEEMISLDESKRSIHPVLESCNSFSSIGDTQIDCTTDSKNMSCGLAQTSYQNLIKFDQAISLKKPVGFVSPSMADITSQDLEGDYVDLLDFSKENHAFDSTLTSSGRTSAPTDMAVSDQSISSGNRPFTSSSTNGDCSLMPIYSNLQETRCRYRESYMAALQNPVHFDSGMMAVILEENDEHKHYVSKGSEHTGTRNTACCRRNCDHRSTSKEIKPLELSSQEGISLKQQQSPVHNTTSPLTTSDKNLVKEQRTATSTVDNVSTQAISNQLTGHCKRTSSGVCASPKVNRCKAVAKVTFTYKISGLGRAGIQDLDSRRSKVLPNQNKKKHYLKLITKNLMPIKSYQKNPDKLKQLVAGISKNNFYKMFLLIYKNLLGTEEHCSQSPSLVTMCFTAATEAHSASQEEEEEEAGSCLKSKRSQNGKTAKLIPLLKPFTSTVYMYFRVTDSNQTFMALPEVASLHSVETGNGKAPVVNSPIRDHLGTECVTKGTTVKSQDLNSALLYSGVLRLPGNRDKQGRAVVQVCTNNDIWKTSAGSGRELTRLLLYFLTIPRKEVRDLGLTVVVDARRQSPPPALSRALLSIQASLPQSVHSVLVLVDKETSSRVEKLQGIQMETLTSLKVLNKFIDNTQLTRDLDGTFPYSHSDWIHFYLKMNTFAADLREAYNLLQNTIRKFEISRPLTNVQEVLCCISEHKAMMKSVLEDARLVHLQMEGGAILAKLRKEESQLNFSEDYRDGIESVTLLYNQVEENVHMLVMKSNESFQHLNFLLELRHMEDKIQQVGDPWFVSYYFKKKINLCLTSSVYNKVELSGLFGKRLSSQWETDHLYLAFFSFFNSFTRIAQLKCNISFAVGVLLLLKELEEQKKIKTFLELFPERLGPKPHVQKNYFYINHLGHQYDPLLIVWSTAEPKVQCVRRSQSTRINHETLQYPLNTKEGIWLRKYCRIQYDTDLFNKSSLLLVNRSEEDMLVCVHVSSVTLYAALQPSFWCKHVLYLLCFYTLKLCKWIDEEGESHLKEPDILESSLENLEKTKQNFNRFFVQATVSRTHQSSEWIFYVCSVDSVKSISLKTFHNCNVVTSCFMKICVELQLIEKNKKHHILHLQSLGHQIYLQPEGCICSVYNNHNHPPQTNKHIHTIKHYSRFFSAYDSQYISCIQGYQEKNCYGLTFYCVEKWLRYIGQLKTSKEFSNSLQILCQTTTCYMGESTSNDVLIYCTACNLHLSSWCRKLQHILEELLITEKDYVSSLGYIMTHYFPEMERMDLPRDLRGKRGTMFGNLEKLFEFHSQYFLKELEGCRKDPLGVGRIFLKYKKQFALYALYSKNKPQSDALLLNHGYAFFKRKQQELGDKMDLSSYLLKPIQRISKYNLLLKDMVKELGSAQEKEHKELQAAQEVVKFQLRHGNDLLTMDAIQECDVNLKEQGQLIRQDEFVMSYRKRKCLRHIFLFQDLILFSKTKKTDKGNDVYIYKQSFKTSEIGMTHNSGDSGLCFEIWFRRRKFQDTYILQASSPEVKDAWTADLEQILWDQALRNRELNIQERVFMGIGSKPFMDLQPSEAAISDRAINCIIVAKDDLISTQRPNSIGSRSSTSSSGSHSSSSSGRGSLSPQNSLSSPYLRVGAAEIERCFYNAHASIVEDEVENDAEGQISIMDSSESSGESVSGFSSSEQSCLSLIGGEVEDCISVFSESCKPSREPVSQDTSLTFPQSTTPAQSPRSEKKEQTAPKYLTVSQADDMSTCHSTEV</sequence>
<dbReference type="InterPro" id="IPR052231">
    <property type="entry name" value="Rho_GEF_signaling-related"/>
</dbReference>